<dbReference type="AlphaFoldDB" id="A0A8X6RY29"/>
<organism evidence="2 3">
    <name type="scientific">Trichonephila clavipes</name>
    <name type="common">Golden silk orbweaver</name>
    <name type="synonym">Nephila clavipes</name>
    <dbReference type="NCBI Taxonomy" id="2585209"/>
    <lineage>
        <taxon>Eukaryota</taxon>
        <taxon>Metazoa</taxon>
        <taxon>Ecdysozoa</taxon>
        <taxon>Arthropoda</taxon>
        <taxon>Chelicerata</taxon>
        <taxon>Arachnida</taxon>
        <taxon>Araneae</taxon>
        <taxon>Araneomorphae</taxon>
        <taxon>Entelegynae</taxon>
        <taxon>Araneoidea</taxon>
        <taxon>Nephilidae</taxon>
        <taxon>Trichonephila</taxon>
    </lineage>
</organism>
<proteinExistence type="predicted"/>
<dbReference type="EMBL" id="BMAU01021224">
    <property type="protein sequence ID" value="GFY01035.1"/>
    <property type="molecule type" value="Genomic_DNA"/>
</dbReference>
<reference evidence="2" key="1">
    <citation type="submission" date="2020-08" db="EMBL/GenBank/DDBJ databases">
        <title>Multicomponent nature underlies the extraordinary mechanical properties of spider dragline silk.</title>
        <authorList>
            <person name="Kono N."/>
            <person name="Nakamura H."/>
            <person name="Mori M."/>
            <person name="Yoshida Y."/>
            <person name="Ohtoshi R."/>
            <person name="Malay A.D."/>
            <person name="Moran D.A.P."/>
            <person name="Tomita M."/>
            <person name="Numata K."/>
            <person name="Arakawa K."/>
        </authorList>
    </citation>
    <scope>NUCLEOTIDE SEQUENCE</scope>
</reference>
<feature type="region of interest" description="Disordered" evidence="1">
    <location>
        <begin position="1"/>
        <end position="20"/>
    </location>
</feature>
<dbReference type="Proteomes" id="UP000887159">
    <property type="component" value="Unassembled WGS sequence"/>
</dbReference>
<evidence type="ECO:0000313" key="2">
    <source>
        <dbReference type="EMBL" id="GFY01035.1"/>
    </source>
</evidence>
<name>A0A8X6RY29_TRICX</name>
<evidence type="ECO:0000256" key="1">
    <source>
        <dbReference type="SAM" id="MobiDB-lite"/>
    </source>
</evidence>
<sequence>MAPHKPRKSSPTQDTDDEDMIVYDMEEQVESPKKKNDKYFLSEEYWMNESWRQEGFLHVMTPIRVRNSQK</sequence>
<evidence type="ECO:0000313" key="3">
    <source>
        <dbReference type="Proteomes" id="UP000887159"/>
    </source>
</evidence>
<protein>
    <submittedName>
        <fullName evidence="2">Uncharacterized protein</fullName>
    </submittedName>
</protein>
<accession>A0A8X6RY29</accession>
<comment type="caution">
    <text evidence="2">The sequence shown here is derived from an EMBL/GenBank/DDBJ whole genome shotgun (WGS) entry which is preliminary data.</text>
</comment>
<gene>
    <name evidence="2" type="primary">NCL1_44182</name>
    <name evidence="2" type="ORF">TNCV_1364401</name>
</gene>
<keyword evidence="3" id="KW-1185">Reference proteome</keyword>